<protein>
    <submittedName>
        <fullName evidence="4">CDP-alcohol phosphatidyltransferase family protein</fullName>
    </submittedName>
</protein>
<dbReference type="InterPro" id="IPR048254">
    <property type="entry name" value="CDP_ALCOHOL_P_TRANSF_CS"/>
</dbReference>
<comment type="caution">
    <text evidence="4">The sequence shown here is derived from an EMBL/GenBank/DDBJ whole genome shotgun (WGS) entry which is preliminary data.</text>
</comment>
<gene>
    <name evidence="4" type="ORF">NK718_21405</name>
</gene>
<dbReference type="InterPro" id="IPR000462">
    <property type="entry name" value="CDP-OH_P_trans"/>
</dbReference>
<keyword evidence="5" id="KW-1185">Reference proteome</keyword>
<comment type="similarity">
    <text evidence="2">Belongs to the CDP-alcohol phosphatidyltransferase class-I family.</text>
</comment>
<feature type="transmembrane region" description="Helical" evidence="3">
    <location>
        <begin position="82"/>
        <end position="103"/>
    </location>
</feature>
<keyword evidence="3" id="KW-0472">Membrane</keyword>
<keyword evidence="1 2" id="KW-0808">Transferase</keyword>
<feature type="transmembrane region" description="Helical" evidence="3">
    <location>
        <begin position="176"/>
        <end position="195"/>
    </location>
</feature>
<evidence type="ECO:0000313" key="4">
    <source>
        <dbReference type="EMBL" id="MCP8941087.1"/>
    </source>
</evidence>
<dbReference type="EMBL" id="JANCLU010000036">
    <property type="protein sequence ID" value="MCP8941087.1"/>
    <property type="molecule type" value="Genomic_DNA"/>
</dbReference>
<dbReference type="Proteomes" id="UP001205890">
    <property type="component" value="Unassembled WGS sequence"/>
</dbReference>
<feature type="transmembrane region" description="Helical" evidence="3">
    <location>
        <begin position="33"/>
        <end position="61"/>
    </location>
</feature>
<dbReference type="RefSeq" id="WP_254746546.1">
    <property type="nucleotide sequence ID" value="NZ_JANCLU010000036.1"/>
</dbReference>
<evidence type="ECO:0000256" key="3">
    <source>
        <dbReference type="SAM" id="Phobius"/>
    </source>
</evidence>
<keyword evidence="3" id="KW-1133">Transmembrane helix</keyword>
<feature type="transmembrane region" description="Helical" evidence="3">
    <location>
        <begin position="147"/>
        <end position="170"/>
    </location>
</feature>
<feature type="transmembrane region" description="Helical" evidence="3">
    <location>
        <begin position="109"/>
        <end position="135"/>
    </location>
</feature>
<dbReference type="Pfam" id="PF01066">
    <property type="entry name" value="CDP-OH_P_transf"/>
    <property type="match status" value="1"/>
</dbReference>
<dbReference type="InterPro" id="IPR043130">
    <property type="entry name" value="CDP-OH_PTrfase_TM_dom"/>
</dbReference>
<keyword evidence="3" id="KW-0812">Transmembrane</keyword>
<evidence type="ECO:0000256" key="2">
    <source>
        <dbReference type="RuleBase" id="RU003750"/>
    </source>
</evidence>
<dbReference type="PROSITE" id="PS00379">
    <property type="entry name" value="CDP_ALCOHOL_P_TRANSF"/>
    <property type="match status" value="1"/>
</dbReference>
<organism evidence="4 5">
    <name type="scientific">Alsobacter ponti</name>
    <dbReference type="NCBI Taxonomy" id="2962936"/>
    <lineage>
        <taxon>Bacteria</taxon>
        <taxon>Pseudomonadati</taxon>
        <taxon>Pseudomonadota</taxon>
        <taxon>Alphaproteobacteria</taxon>
        <taxon>Hyphomicrobiales</taxon>
        <taxon>Alsobacteraceae</taxon>
        <taxon>Alsobacter</taxon>
    </lineage>
</organism>
<dbReference type="Gene3D" id="1.20.120.1760">
    <property type="match status" value="1"/>
</dbReference>
<accession>A0ABT1LHU5</accession>
<name>A0ABT1LHU5_9HYPH</name>
<evidence type="ECO:0000256" key="1">
    <source>
        <dbReference type="ARBA" id="ARBA00022679"/>
    </source>
</evidence>
<sequence>MLDGWVRGLIDPPLARAGVVLARAGVSADAVTVVALAFGLAGAAAAAAGWFGSALALFLAGRVCDGLDGAVARAAGRTERGGLIDIVADFAVYGAVPLAFAAYDPAANALPGAALLFAFYVNGASFLAFAAVAARRGLETTSRGVKSIYFTAGLAEGTETIAVFVAMLVWPSAFPALALAFAALCLVTAVSRVALAWKTFA</sequence>
<reference evidence="4 5" key="1">
    <citation type="submission" date="2022-07" db="EMBL/GenBank/DDBJ databases">
        <authorList>
            <person name="Li W.-J."/>
            <person name="Deng Q.-Q."/>
        </authorList>
    </citation>
    <scope>NUCLEOTIDE SEQUENCE [LARGE SCALE GENOMIC DNA]</scope>
    <source>
        <strain evidence="4 5">SYSU M60028</strain>
    </source>
</reference>
<proteinExistence type="inferred from homology"/>
<evidence type="ECO:0000313" key="5">
    <source>
        <dbReference type="Proteomes" id="UP001205890"/>
    </source>
</evidence>